<evidence type="ECO:0000256" key="7">
    <source>
        <dbReference type="SAM" id="MobiDB-lite"/>
    </source>
</evidence>
<feature type="compositionally biased region" description="Low complexity" evidence="7">
    <location>
        <begin position="160"/>
        <end position="172"/>
    </location>
</feature>
<dbReference type="PANTHER" id="PTHR36091:SF1">
    <property type="entry name" value="ALTERED INHERITANCE OF MITOCHONDRIA PROTEIN 9, MITOCHONDRIAL"/>
    <property type="match status" value="1"/>
</dbReference>
<comment type="similarity">
    <text evidence="2">Belongs to the AIM9 family.</text>
</comment>
<comment type="caution">
    <text evidence="9">The sequence shown here is derived from an EMBL/GenBank/DDBJ whole genome shotgun (WGS) entry which is preliminary data.</text>
</comment>
<dbReference type="PROSITE" id="PS51279">
    <property type="entry name" value="BCNT_C"/>
    <property type="match status" value="1"/>
</dbReference>
<evidence type="ECO:0000256" key="4">
    <source>
        <dbReference type="ARBA" id="ARBA00022946"/>
    </source>
</evidence>
<dbReference type="OrthoDB" id="2968323at2759"/>
<accession>A0A9P4T6J6</accession>
<feature type="compositionally biased region" description="Basic and acidic residues" evidence="7">
    <location>
        <begin position="115"/>
        <end position="126"/>
    </location>
</feature>
<feature type="compositionally biased region" description="Acidic residues" evidence="7">
    <location>
        <begin position="91"/>
        <end position="104"/>
    </location>
</feature>
<evidence type="ECO:0000313" key="9">
    <source>
        <dbReference type="EMBL" id="KAF2995259.1"/>
    </source>
</evidence>
<protein>
    <recommendedName>
        <fullName evidence="3">Altered inheritance of mitochondria protein 9, mitochondrial</fullName>
    </recommendedName>
    <alternativeName>
        <fullName evidence="6">Found in mitochondrial proteome protein 29</fullName>
    </alternativeName>
</protein>
<organism evidence="9 10">
    <name type="scientific">Curvularia kusanoi</name>
    <name type="common">Cochliobolus kusanoi</name>
    <dbReference type="NCBI Taxonomy" id="90978"/>
    <lineage>
        <taxon>Eukaryota</taxon>
        <taxon>Fungi</taxon>
        <taxon>Dikarya</taxon>
        <taxon>Ascomycota</taxon>
        <taxon>Pezizomycotina</taxon>
        <taxon>Dothideomycetes</taxon>
        <taxon>Pleosporomycetidae</taxon>
        <taxon>Pleosporales</taxon>
        <taxon>Pleosporineae</taxon>
        <taxon>Pleosporaceae</taxon>
        <taxon>Curvularia</taxon>
    </lineage>
</organism>
<dbReference type="InterPro" id="IPR011421">
    <property type="entry name" value="BCNT-C"/>
</dbReference>
<sequence length="679" mass="75911">MAPKTYGDEDDEPEVPYHESSDDDFDPESAPADDGASSSEDEEDTTAPTARKGKGKGKRKAPVDDELDSGDEVTIEAARKKSKKSNKGGKDEDDDMLLSEDEGAEGGLIKTRAQRAVEKKERRPLARTEGATVDVETLWAQMTATLLHPVQPEPLPSASTTQDAAAPAVPQTADAPVEEELLAVTKTFVFAGQNTTEEKQIPRSALEKYTADGWKPVTAIKPAETTESPAPKNADPQVRRPLRRPSRFDPNPTGYVRALAPEHQLSWPRKTAAPVAPPPESLLEGAKKPEKATKLNVVAKSRMDWTGFVDKEGIAAELQEHGKSKDNYMSRRDFLAEVLFNYTSGRWLWNEKAQLAARRVSFNVSELQNAACRAVGTSKCLSIAKIGEGNYNKAYRLEMDNGLNVIAKIPHPNAGPRTLTTASEVATMDFVRTVLGLPVPKVLAWNADDRTSVGAEFWHPDFHAGNIYIDSDYRISSIIDWQGAWTTPPFLGAKPPLVLDYNVEMKMFLPDNFKTLDDTTKDQLRYQVAQSILIHAYETSTAEQNPLMYKMMRYPYSQTLKQLEAFAGGTWDNCLAPFENCLMTIEKDWEHFNNDKPCPYHFTQEEVQQHYEEAELFNKSQDLWGNLQGVLTDEGYTNAETYEQAVEVVKRLRAEGLNVMQGEERKEFDKETRWVTDLK</sequence>
<feature type="region of interest" description="Disordered" evidence="7">
    <location>
        <begin position="268"/>
        <end position="287"/>
    </location>
</feature>
<evidence type="ECO:0000256" key="3">
    <source>
        <dbReference type="ARBA" id="ARBA00016197"/>
    </source>
</evidence>
<feature type="compositionally biased region" description="Low complexity" evidence="7">
    <location>
        <begin position="28"/>
        <end position="38"/>
    </location>
</feature>
<dbReference type="GO" id="GO:0005739">
    <property type="term" value="C:mitochondrion"/>
    <property type="evidence" value="ECO:0007669"/>
    <property type="project" value="UniProtKB-SubCell"/>
</dbReference>
<dbReference type="AlphaFoldDB" id="A0A9P4T6J6"/>
<feature type="compositionally biased region" description="Acidic residues" evidence="7">
    <location>
        <begin position="64"/>
        <end position="74"/>
    </location>
</feature>
<dbReference type="PANTHER" id="PTHR36091">
    <property type="entry name" value="ALTERED INHERITANCE OF MITOCHONDRIA PROTEIN 9, MITOCHONDRIAL"/>
    <property type="match status" value="1"/>
</dbReference>
<dbReference type="Pfam" id="PF07572">
    <property type="entry name" value="BCNT"/>
    <property type="match status" value="1"/>
</dbReference>
<evidence type="ECO:0000313" key="10">
    <source>
        <dbReference type="Proteomes" id="UP000801428"/>
    </source>
</evidence>
<reference evidence="9" key="1">
    <citation type="submission" date="2019-04" db="EMBL/GenBank/DDBJ databases">
        <title>Sequencing of skin fungus with MAO and IRED activity.</title>
        <authorList>
            <person name="Marsaioli A.J."/>
            <person name="Bonatto J.M.C."/>
            <person name="Reis Junior O."/>
        </authorList>
    </citation>
    <scope>NUCLEOTIDE SEQUENCE</scope>
    <source>
        <strain evidence="9">30M1</strain>
    </source>
</reference>
<dbReference type="InterPro" id="IPR051035">
    <property type="entry name" value="Mito_inheritance_9"/>
</dbReference>
<evidence type="ECO:0000256" key="5">
    <source>
        <dbReference type="ARBA" id="ARBA00023128"/>
    </source>
</evidence>
<feature type="region of interest" description="Disordered" evidence="7">
    <location>
        <begin position="1"/>
        <end position="129"/>
    </location>
</feature>
<evidence type="ECO:0000256" key="1">
    <source>
        <dbReference type="ARBA" id="ARBA00004173"/>
    </source>
</evidence>
<name>A0A9P4T6J6_CURKU</name>
<feature type="domain" description="BCNT-C" evidence="8">
    <location>
        <begin position="273"/>
        <end position="356"/>
    </location>
</feature>
<gene>
    <name evidence="9" type="ORF">E8E13_003707</name>
</gene>
<keyword evidence="5" id="KW-0496">Mitochondrion</keyword>
<dbReference type="EMBL" id="SWKU01000034">
    <property type="protein sequence ID" value="KAF2995259.1"/>
    <property type="molecule type" value="Genomic_DNA"/>
</dbReference>
<evidence type="ECO:0000259" key="8">
    <source>
        <dbReference type="PROSITE" id="PS51279"/>
    </source>
</evidence>
<dbReference type="InterPro" id="IPR011009">
    <property type="entry name" value="Kinase-like_dom_sf"/>
</dbReference>
<keyword evidence="4" id="KW-0809">Transit peptide</keyword>
<dbReference type="Gene3D" id="3.30.200.20">
    <property type="entry name" value="Phosphorylase Kinase, domain 1"/>
    <property type="match status" value="1"/>
</dbReference>
<keyword evidence="10" id="KW-1185">Reference proteome</keyword>
<feature type="compositionally biased region" description="Basic residues" evidence="7">
    <location>
        <begin position="51"/>
        <end position="60"/>
    </location>
</feature>
<evidence type="ECO:0000256" key="6">
    <source>
        <dbReference type="ARBA" id="ARBA00031849"/>
    </source>
</evidence>
<proteinExistence type="inferred from homology"/>
<dbReference type="Proteomes" id="UP000801428">
    <property type="component" value="Unassembled WGS sequence"/>
</dbReference>
<dbReference type="SUPFAM" id="SSF56112">
    <property type="entry name" value="Protein kinase-like (PK-like)"/>
    <property type="match status" value="1"/>
</dbReference>
<feature type="region of interest" description="Disordered" evidence="7">
    <location>
        <begin position="220"/>
        <end position="253"/>
    </location>
</feature>
<feature type="region of interest" description="Disordered" evidence="7">
    <location>
        <begin position="150"/>
        <end position="172"/>
    </location>
</feature>
<comment type="subcellular location">
    <subcellularLocation>
        <location evidence="1">Mitochondrion</location>
    </subcellularLocation>
</comment>
<evidence type="ECO:0000256" key="2">
    <source>
        <dbReference type="ARBA" id="ARBA00005543"/>
    </source>
</evidence>